<dbReference type="GO" id="GO:0003676">
    <property type="term" value="F:nucleic acid binding"/>
    <property type="evidence" value="ECO:0007669"/>
    <property type="project" value="InterPro"/>
</dbReference>
<protein>
    <recommendedName>
        <fullName evidence="1">RNase H type-1 domain-containing protein</fullName>
    </recommendedName>
</protein>
<name>A0AAE0CWH9_9ROSI</name>
<reference evidence="2" key="1">
    <citation type="journal article" date="2023" name="Plant J.">
        <title>Genome sequences and population genomics provide insights into the demographic history, inbreeding, and mutation load of two 'living fossil' tree species of Dipteronia.</title>
        <authorList>
            <person name="Feng Y."/>
            <person name="Comes H.P."/>
            <person name="Chen J."/>
            <person name="Zhu S."/>
            <person name="Lu R."/>
            <person name="Zhang X."/>
            <person name="Li P."/>
            <person name="Qiu J."/>
            <person name="Olsen K.M."/>
            <person name="Qiu Y."/>
        </authorList>
    </citation>
    <scope>NUCLEOTIDE SEQUENCE</scope>
    <source>
        <strain evidence="2">KIB01</strain>
    </source>
</reference>
<dbReference type="GO" id="GO:0004523">
    <property type="term" value="F:RNA-DNA hybrid ribonuclease activity"/>
    <property type="evidence" value="ECO:0007669"/>
    <property type="project" value="InterPro"/>
</dbReference>
<dbReference type="Proteomes" id="UP001280121">
    <property type="component" value="Unassembled WGS sequence"/>
</dbReference>
<proteinExistence type="predicted"/>
<keyword evidence="3" id="KW-1185">Reference proteome</keyword>
<dbReference type="AlphaFoldDB" id="A0AAE0CWH9"/>
<dbReference type="PANTHER" id="PTHR47074:SF48">
    <property type="entry name" value="POLYNUCLEOTIDYL TRANSFERASE, RIBONUCLEASE H-LIKE SUPERFAMILY PROTEIN"/>
    <property type="match status" value="1"/>
</dbReference>
<dbReference type="Pfam" id="PF13456">
    <property type="entry name" value="RVT_3"/>
    <property type="match status" value="1"/>
</dbReference>
<dbReference type="PANTHER" id="PTHR47074">
    <property type="entry name" value="BNAC02G40300D PROTEIN"/>
    <property type="match status" value="1"/>
</dbReference>
<sequence length="137" mass="15278">MHGVKVEMLCPICYKKEEISLHALWRYSSLKSRGSGRGISGDEVFIQDFQAANKLDGGPSSQRMPSKWLVPPIGVYKINTDADRDKVSWIGVMIRDWNGHVTASLCQNVRASLQPQVVEAMAILRGLQLAIFETAVY</sequence>
<comment type="caution">
    <text evidence="2">The sequence shown here is derived from an EMBL/GenBank/DDBJ whole genome shotgun (WGS) entry which is preliminary data.</text>
</comment>
<evidence type="ECO:0000313" key="3">
    <source>
        <dbReference type="Proteomes" id="UP001280121"/>
    </source>
</evidence>
<accession>A0AAE0CWH9</accession>
<feature type="domain" description="RNase H type-1" evidence="1">
    <location>
        <begin position="81"/>
        <end position="131"/>
    </location>
</feature>
<dbReference type="EMBL" id="JANJYI010000001">
    <property type="protein sequence ID" value="KAK2666055.1"/>
    <property type="molecule type" value="Genomic_DNA"/>
</dbReference>
<dbReference type="InterPro" id="IPR002156">
    <property type="entry name" value="RNaseH_domain"/>
</dbReference>
<gene>
    <name evidence="2" type="ORF">Ddye_004629</name>
</gene>
<organism evidence="2 3">
    <name type="scientific">Dipteronia dyeriana</name>
    <dbReference type="NCBI Taxonomy" id="168575"/>
    <lineage>
        <taxon>Eukaryota</taxon>
        <taxon>Viridiplantae</taxon>
        <taxon>Streptophyta</taxon>
        <taxon>Embryophyta</taxon>
        <taxon>Tracheophyta</taxon>
        <taxon>Spermatophyta</taxon>
        <taxon>Magnoliopsida</taxon>
        <taxon>eudicotyledons</taxon>
        <taxon>Gunneridae</taxon>
        <taxon>Pentapetalae</taxon>
        <taxon>rosids</taxon>
        <taxon>malvids</taxon>
        <taxon>Sapindales</taxon>
        <taxon>Sapindaceae</taxon>
        <taxon>Hippocastanoideae</taxon>
        <taxon>Acereae</taxon>
        <taxon>Dipteronia</taxon>
    </lineage>
</organism>
<evidence type="ECO:0000259" key="1">
    <source>
        <dbReference type="Pfam" id="PF13456"/>
    </source>
</evidence>
<dbReference type="InterPro" id="IPR052929">
    <property type="entry name" value="RNase_H-like_EbsB-rel"/>
</dbReference>
<evidence type="ECO:0000313" key="2">
    <source>
        <dbReference type="EMBL" id="KAK2666055.1"/>
    </source>
</evidence>